<evidence type="ECO:0000313" key="2">
    <source>
        <dbReference type="EMBL" id="KAK5826733.1"/>
    </source>
</evidence>
<dbReference type="PANTHER" id="PTHR34546">
    <property type="entry name" value="OS06G0153600 PROTEIN"/>
    <property type="match status" value="1"/>
</dbReference>
<dbReference type="Proteomes" id="UP001358586">
    <property type="component" value="Chromosome 6"/>
</dbReference>
<feature type="region of interest" description="Disordered" evidence="1">
    <location>
        <begin position="208"/>
        <end position="233"/>
    </location>
</feature>
<name>A0ABR0PQK8_GOSAR</name>
<evidence type="ECO:0000313" key="3">
    <source>
        <dbReference type="Proteomes" id="UP001358586"/>
    </source>
</evidence>
<evidence type="ECO:0000256" key="1">
    <source>
        <dbReference type="SAM" id="MobiDB-lite"/>
    </source>
</evidence>
<comment type="caution">
    <text evidence="2">The sequence shown here is derived from an EMBL/GenBank/DDBJ whole genome shotgun (WGS) entry which is preliminary data.</text>
</comment>
<accession>A0ABR0PQK8</accession>
<reference evidence="2 3" key="1">
    <citation type="submission" date="2023-03" db="EMBL/GenBank/DDBJ databases">
        <title>WGS of Gossypium arboreum.</title>
        <authorList>
            <person name="Yu D."/>
        </authorList>
    </citation>
    <scope>NUCLEOTIDE SEQUENCE [LARGE SCALE GENOMIC DNA]</scope>
    <source>
        <tissue evidence="2">Leaf</tissue>
    </source>
</reference>
<proteinExistence type="predicted"/>
<gene>
    <name evidence="2" type="ORF">PVK06_021661</name>
</gene>
<keyword evidence="3" id="KW-1185">Reference proteome</keyword>
<protein>
    <submittedName>
        <fullName evidence="2">Uncharacterized protein</fullName>
    </submittedName>
</protein>
<organism evidence="2 3">
    <name type="scientific">Gossypium arboreum</name>
    <name type="common">Tree cotton</name>
    <name type="synonym">Gossypium nanking</name>
    <dbReference type="NCBI Taxonomy" id="29729"/>
    <lineage>
        <taxon>Eukaryota</taxon>
        <taxon>Viridiplantae</taxon>
        <taxon>Streptophyta</taxon>
        <taxon>Embryophyta</taxon>
        <taxon>Tracheophyta</taxon>
        <taxon>Spermatophyta</taxon>
        <taxon>Magnoliopsida</taxon>
        <taxon>eudicotyledons</taxon>
        <taxon>Gunneridae</taxon>
        <taxon>Pentapetalae</taxon>
        <taxon>rosids</taxon>
        <taxon>malvids</taxon>
        <taxon>Malvales</taxon>
        <taxon>Malvaceae</taxon>
        <taxon>Malvoideae</taxon>
        <taxon>Gossypium</taxon>
    </lineage>
</organism>
<sequence>MPFANQPCVFTLNNHLHPIASFPGVEYLVMYFDYKCIVFILNEKAYQLCKADCFPAAEPKFKPDPTIRPVSIEDQARFANMQMQNKVLNSCKEFFKNRVRDEENDDGDDDDFNEEEEEKNEVDMFFMRIFVNNSELRGYYEENHEKCKKFQVCVGLVQRYMSISKTKCKTTNRAFGLVVCKVLGWDIDRLLVILLKGEPLSRILANSSESQNTLQGEGSNKNVENLETGNSSGKVQKDAFDSLLDRFIPNRSAMDYDYAHYMLIEGRKIKENQTVFSPARDAYRMQLAEALNMNRT</sequence>
<dbReference type="PANTHER" id="PTHR34546:SF3">
    <property type="entry name" value="OS06G0153600 PROTEIN"/>
    <property type="match status" value="1"/>
</dbReference>
<dbReference type="EMBL" id="JARKNE010000006">
    <property type="protein sequence ID" value="KAK5826733.1"/>
    <property type="molecule type" value="Genomic_DNA"/>
</dbReference>